<dbReference type="InterPro" id="IPR045853">
    <property type="entry name" value="Pep_chain_release_fac_I_sf"/>
</dbReference>
<evidence type="ECO:0000256" key="1">
    <source>
        <dbReference type="ARBA" id="ARBA00010835"/>
    </source>
</evidence>
<dbReference type="PANTHER" id="PTHR43116">
    <property type="entry name" value="PEPTIDE CHAIN RELEASE FACTOR 2"/>
    <property type="match status" value="1"/>
</dbReference>
<feature type="coiled-coil region" evidence="3">
    <location>
        <begin position="338"/>
        <end position="365"/>
    </location>
</feature>
<dbReference type="Pfam" id="PF03462">
    <property type="entry name" value="PCRF"/>
    <property type="match status" value="1"/>
</dbReference>
<gene>
    <name evidence="5" type="ORF">C9374_006702</name>
</gene>
<dbReference type="Pfam" id="PF00472">
    <property type="entry name" value="RF-1"/>
    <property type="match status" value="1"/>
</dbReference>
<dbReference type="EMBL" id="PYSW02000028">
    <property type="protein sequence ID" value="KAG2379585.1"/>
    <property type="molecule type" value="Genomic_DNA"/>
</dbReference>
<proteinExistence type="inferred from homology"/>
<evidence type="ECO:0000256" key="2">
    <source>
        <dbReference type="ARBA" id="ARBA00022917"/>
    </source>
</evidence>
<dbReference type="InterPro" id="IPR005139">
    <property type="entry name" value="PCRF"/>
</dbReference>
<dbReference type="Proteomes" id="UP000816034">
    <property type="component" value="Unassembled WGS sequence"/>
</dbReference>
<dbReference type="AlphaFoldDB" id="A0AA88KHI1"/>
<protein>
    <recommendedName>
        <fullName evidence="4">Peptide chain release factor domain-containing protein</fullName>
    </recommendedName>
</protein>
<evidence type="ECO:0000256" key="3">
    <source>
        <dbReference type="SAM" id="Coils"/>
    </source>
</evidence>
<dbReference type="SUPFAM" id="SSF75620">
    <property type="entry name" value="Release factor"/>
    <property type="match status" value="1"/>
</dbReference>
<evidence type="ECO:0000313" key="5">
    <source>
        <dbReference type="EMBL" id="KAG2379585.1"/>
    </source>
</evidence>
<name>A0AA88KHI1_NAELO</name>
<dbReference type="PANTHER" id="PTHR43116:SF3">
    <property type="entry name" value="CLASS I PEPTIDE CHAIN RELEASE FACTOR"/>
    <property type="match status" value="1"/>
</dbReference>
<dbReference type="Gene3D" id="3.30.160.20">
    <property type="match status" value="1"/>
</dbReference>
<dbReference type="GeneID" id="68099156"/>
<dbReference type="SMART" id="SM00937">
    <property type="entry name" value="PCRF"/>
    <property type="match status" value="1"/>
</dbReference>
<dbReference type="Gene3D" id="1.20.58.410">
    <property type="entry name" value="Release factor"/>
    <property type="match status" value="1"/>
</dbReference>
<reference evidence="5 6" key="1">
    <citation type="journal article" date="2018" name="BMC Genomics">
        <title>The genome of Naegleria lovaniensis, the basis for a comparative approach to unravel pathogenicity factors of the human pathogenic amoeba N. fowleri.</title>
        <authorList>
            <person name="Liechti N."/>
            <person name="Schurch N."/>
            <person name="Bruggmann R."/>
            <person name="Wittwer M."/>
        </authorList>
    </citation>
    <scope>NUCLEOTIDE SEQUENCE [LARGE SCALE GENOMIC DNA]</scope>
    <source>
        <strain evidence="5 6">ATCC 30569</strain>
    </source>
</reference>
<keyword evidence="6" id="KW-1185">Reference proteome</keyword>
<evidence type="ECO:0000313" key="6">
    <source>
        <dbReference type="Proteomes" id="UP000816034"/>
    </source>
</evidence>
<accession>A0AA88KHI1</accession>
<dbReference type="GO" id="GO:0005737">
    <property type="term" value="C:cytoplasm"/>
    <property type="evidence" value="ECO:0007669"/>
    <property type="project" value="InterPro"/>
</dbReference>
<dbReference type="Gene3D" id="3.30.70.1660">
    <property type="match status" value="1"/>
</dbReference>
<keyword evidence="3" id="KW-0175">Coiled coil</keyword>
<keyword evidence="2" id="KW-0648">Protein biosynthesis</keyword>
<dbReference type="HAMAP" id="MF_00094">
    <property type="entry name" value="Rel_fac_2"/>
    <property type="match status" value="1"/>
</dbReference>
<evidence type="ECO:0000259" key="4">
    <source>
        <dbReference type="SMART" id="SM00937"/>
    </source>
</evidence>
<dbReference type="InterPro" id="IPR000352">
    <property type="entry name" value="Pep_chain_release_fac_I"/>
</dbReference>
<dbReference type="GO" id="GO:0016149">
    <property type="term" value="F:translation release factor activity, codon specific"/>
    <property type="evidence" value="ECO:0007669"/>
    <property type="project" value="InterPro"/>
</dbReference>
<dbReference type="InterPro" id="IPR004374">
    <property type="entry name" value="PrfB"/>
</dbReference>
<feature type="domain" description="Peptide chain release factor" evidence="4">
    <location>
        <begin position="136"/>
        <end position="248"/>
    </location>
</feature>
<dbReference type="RefSeq" id="XP_044546847.1">
    <property type="nucleotide sequence ID" value="XM_044696592.1"/>
</dbReference>
<organism evidence="5 6">
    <name type="scientific">Naegleria lovaniensis</name>
    <name type="common">Amoeba</name>
    <dbReference type="NCBI Taxonomy" id="51637"/>
    <lineage>
        <taxon>Eukaryota</taxon>
        <taxon>Discoba</taxon>
        <taxon>Heterolobosea</taxon>
        <taxon>Tetramitia</taxon>
        <taxon>Eutetramitia</taxon>
        <taxon>Vahlkampfiidae</taxon>
        <taxon>Naegleria</taxon>
    </lineage>
</organism>
<sequence>MKCLRTPILSHHLLATGSHLSHQYHPLWLGLSMSLTTRNFHYCLKSNQRQDDALAQNSCKEMINNSRTIYYEIIKRWNQQEITNELKEIKKLTENPNFWSSPNAQELICKQNILEEKLNFLLNTNSEIDNSEELLKLAVTENDMEMVVHIQQSMEELLKKLEQRELESLMIDPQDIKDCFLEIHTGAGGEDASDWSQMLLKMYLNWLKNSELSSFEAALEDISYKEVGIRSALIQVTGKYAYGYLKSEQGVHRLVRLSPFDAAHKRHTSFSAVRVYPTADSQDVNSMFHNIPEKDLKYETIRAATAGGQHANKTESGIRLTHIPTGIQVQCIASRSQHQNKDQALNQLRARLQNIEQAKKVKEMKEIAKAESESNQFAGNVIRSYVLHPYQMVKDSRAQIVLSNAEDIVEGKDAKSFDTMVKGILRNSSSSSAVFNNLNDD</sequence>
<comment type="similarity">
    <text evidence="1">Belongs to the prokaryotic/mitochondrial release factor family.</text>
</comment>
<comment type="caution">
    <text evidence="5">The sequence shown here is derived from an EMBL/GenBank/DDBJ whole genome shotgun (WGS) entry which is preliminary data.</text>
</comment>